<dbReference type="OrthoDB" id="5141003at2"/>
<dbReference type="EMBL" id="VIGC01000002">
    <property type="protein sequence ID" value="TQE97615.1"/>
    <property type="molecule type" value="Genomic_DNA"/>
</dbReference>
<comment type="caution">
    <text evidence="1">The sequence shown here is derived from an EMBL/GenBank/DDBJ whole genome shotgun (WGS) entry which is preliminary data.</text>
</comment>
<protein>
    <recommendedName>
        <fullName evidence="3">Alpha/beta hydrolase</fullName>
    </recommendedName>
</protein>
<organism evidence="1 2">
    <name type="scientific">Litorilinea aerophila</name>
    <dbReference type="NCBI Taxonomy" id="1204385"/>
    <lineage>
        <taxon>Bacteria</taxon>
        <taxon>Bacillati</taxon>
        <taxon>Chloroflexota</taxon>
        <taxon>Caldilineae</taxon>
        <taxon>Caldilineales</taxon>
        <taxon>Caldilineaceae</taxon>
        <taxon>Litorilinea</taxon>
    </lineage>
</organism>
<keyword evidence="2" id="KW-1185">Reference proteome</keyword>
<sequence>MVDTLSDLLMLIGLVLAGLLVWAALSPFEMLGWWAGWFGDQIYDDGIPSDGLVRTVRPQRNSYLIFLSGIGRVSGATLSYREQEFLRRLALVLPHTVIIDDIFPYSVNNLALTGQPVFARLWRWALERKIHGPTIAGYLINLRNIWQVLISADKRYGPLYNQATAEVLLHGLLRYEYPLNNPLPIFVMGYSGAGQMAVGAATYLKEWLRAPVYIISLGGIFSSDPGLLAADHLYHLYGSEDKIQRLGDLAPGRWPIFAASEWNRARRQGKITRIPMGPMRHTGQGGYLDAKSHLPDGTAYVDRTVQTVADIVRRHTSHLPTLTLEADGAIPWEQDRATVAAHLIRRS</sequence>
<dbReference type="AlphaFoldDB" id="A0A540VLI6"/>
<accession>A0A540VLI6</accession>
<dbReference type="InParanoid" id="A0A540VLI6"/>
<reference evidence="1 2" key="1">
    <citation type="submission" date="2019-06" db="EMBL/GenBank/DDBJ databases">
        <title>Genome sequence of Litorilinea aerophila BAA-2444.</title>
        <authorList>
            <person name="Maclea K.S."/>
            <person name="Maurais E.G."/>
            <person name="Iannazzi L.C."/>
        </authorList>
    </citation>
    <scope>NUCLEOTIDE SEQUENCE [LARGE SCALE GENOMIC DNA]</scope>
    <source>
        <strain evidence="1 2">ATCC BAA-2444</strain>
    </source>
</reference>
<proteinExistence type="predicted"/>
<evidence type="ECO:0008006" key="3">
    <source>
        <dbReference type="Google" id="ProtNLM"/>
    </source>
</evidence>
<name>A0A540VLI6_9CHLR</name>
<dbReference type="RefSeq" id="WP_141608342.1">
    <property type="nucleotide sequence ID" value="NZ_VIGC02000002.1"/>
</dbReference>
<dbReference type="Proteomes" id="UP000317371">
    <property type="component" value="Unassembled WGS sequence"/>
</dbReference>
<evidence type="ECO:0000313" key="2">
    <source>
        <dbReference type="Proteomes" id="UP000317371"/>
    </source>
</evidence>
<gene>
    <name evidence="1" type="ORF">FKZ61_01715</name>
</gene>
<evidence type="ECO:0000313" key="1">
    <source>
        <dbReference type="EMBL" id="TQE97615.1"/>
    </source>
</evidence>